<sequence length="422" mass="45342">MHKLLKLAAMGTAACALLAGMAPVANAQDAKQNVEVLHWWTAGGEAAALDVLKKDLEKKGISWTDMPVAGGGGTEAMTVLRARVTAGNAPTAVQMLGFDIRDWAEQGALGNLDEVANKEGWDKVIPAPLQAFAKYEDHWIAAPVNVHTTNWMWINKAALDKAGGKEPANWDELIALLDKFKEQGITPIAHGGQPWQDATIFDAVVLSFGTDFYKKAFIDLDPETLGSDTMKQAFDRMTKLRSYVDDNFSGRDWNLASAMVIEGKAGLQFMGDWAKGEFVKAGKKPGTDFVCMRYPGTQGAVTFNSDMFAMFKVSDDKIPAQMEMASAVESPTFQSAFNVVKGSAPARTDVPNTDFDACGQKAIADLKEADGKGTMLGSMAHGYANPAAVKNAIYDVVTREFNGQLSSEDAVKELVSAVAAAK</sequence>
<evidence type="ECO:0000256" key="3">
    <source>
        <dbReference type="ARBA" id="ARBA00022448"/>
    </source>
</evidence>
<keyword evidence="6" id="KW-0574">Periplasm</keyword>
<comment type="similarity">
    <text evidence="2">Belongs to the bacterial solute-binding protein 1 family.</text>
</comment>
<evidence type="ECO:0000256" key="6">
    <source>
        <dbReference type="ARBA" id="ARBA00022764"/>
    </source>
</evidence>
<keyword evidence="4" id="KW-0762">Sugar transport</keyword>
<proteinExistence type="inferred from homology"/>
<dbReference type="RefSeq" id="WP_109367219.1">
    <property type="nucleotide sequence ID" value="NZ_OOFM01000004.1"/>
</dbReference>
<evidence type="ECO:0000256" key="8">
    <source>
        <dbReference type="ARBA" id="ARBA00049753"/>
    </source>
</evidence>
<organism evidence="10 11">
    <name type="scientific">Ochrobactrum soli</name>
    <dbReference type="NCBI Taxonomy" id="2448455"/>
    <lineage>
        <taxon>Bacteria</taxon>
        <taxon>Pseudomonadati</taxon>
        <taxon>Pseudomonadota</taxon>
        <taxon>Alphaproteobacteria</taxon>
        <taxon>Hyphomicrobiales</taxon>
        <taxon>Brucellaceae</taxon>
        <taxon>Brucella/Ochrobactrum group</taxon>
        <taxon>Ochrobactrum</taxon>
    </lineage>
</organism>
<dbReference type="PANTHER" id="PTHR43649">
    <property type="entry name" value="ARABINOSE-BINDING PROTEIN-RELATED"/>
    <property type="match status" value="1"/>
</dbReference>
<name>A0A2P9HGL7_9HYPH</name>
<dbReference type="EMBL" id="OOFM01000004">
    <property type="protein sequence ID" value="SPL63255.1"/>
    <property type="molecule type" value="Genomic_DNA"/>
</dbReference>
<evidence type="ECO:0000256" key="4">
    <source>
        <dbReference type="ARBA" id="ARBA00022597"/>
    </source>
</evidence>
<dbReference type="GO" id="GO:0042597">
    <property type="term" value="C:periplasmic space"/>
    <property type="evidence" value="ECO:0007669"/>
    <property type="project" value="UniProtKB-SubCell"/>
</dbReference>
<dbReference type="InterPro" id="IPR006059">
    <property type="entry name" value="SBP"/>
</dbReference>
<gene>
    <name evidence="10" type="ORF">OHAE_3187</name>
</gene>
<dbReference type="PANTHER" id="PTHR43649:SF28">
    <property type="entry name" value="BINDING PROTEIN COMPONENT OF ABC SUGAR TRANSPORTER-RELATED"/>
    <property type="match status" value="1"/>
</dbReference>
<dbReference type="Gene3D" id="3.40.190.10">
    <property type="entry name" value="Periplasmic binding protein-like II"/>
    <property type="match status" value="2"/>
</dbReference>
<keyword evidence="5 9" id="KW-0732">Signal</keyword>
<feature type="signal peptide" evidence="9">
    <location>
        <begin position="1"/>
        <end position="27"/>
    </location>
</feature>
<dbReference type="SUPFAM" id="SSF53850">
    <property type="entry name" value="Periplasmic binding protein-like II"/>
    <property type="match status" value="1"/>
</dbReference>
<dbReference type="Pfam" id="PF01547">
    <property type="entry name" value="SBP_bac_1"/>
    <property type="match status" value="1"/>
</dbReference>
<evidence type="ECO:0000313" key="10">
    <source>
        <dbReference type="EMBL" id="SPL63255.1"/>
    </source>
</evidence>
<comment type="subcellular location">
    <subcellularLocation>
        <location evidence="1">Periplasm</location>
    </subcellularLocation>
</comment>
<comment type="function">
    <text evidence="7">Part of a binding-protein-dependent transport system for a sugar.</text>
</comment>
<dbReference type="InterPro" id="IPR050490">
    <property type="entry name" value="Bact_solute-bd_prot1"/>
</dbReference>
<feature type="chain" id="PRO_5015201075" description="Probable sugar-binding periplasmic protein" evidence="9">
    <location>
        <begin position="28"/>
        <end position="422"/>
    </location>
</feature>
<evidence type="ECO:0000256" key="5">
    <source>
        <dbReference type="ARBA" id="ARBA00022729"/>
    </source>
</evidence>
<evidence type="ECO:0000256" key="1">
    <source>
        <dbReference type="ARBA" id="ARBA00004418"/>
    </source>
</evidence>
<evidence type="ECO:0000313" key="11">
    <source>
        <dbReference type="Proteomes" id="UP000246073"/>
    </source>
</evidence>
<keyword evidence="3" id="KW-0813">Transport</keyword>
<protein>
    <recommendedName>
        <fullName evidence="8">Probable sugar-binding periplasmic protein</fullName>
    </recommendedName>
</protein>
<dbReference type="AlphaFoldDB" id="A0A2P9HGL7"/>
<dbReference type="Proteomes" id="UP000246073">
    <property type="component" value="Unassembled WGS sequence"/>
</dbReference>
<evidence type="ECO:0000256" key="7">
    <source>
        <dbReference type="ARBA" id="ARBA00049629"/>
    </source>
</evidence>
<accession>A0A2P9HGL7</accession>
<reference evidence="11" key="1">
    <citation type="submission" date="2017-12" db="EMBL/GenBank/DDBJ databases">
        <authorList>
            <person name="Diaz M."/>
        </authorList>
    </citation>
    <scope>NUCLEOTIDE SEQUENCE [LARGE SCALE GENOMIC DNA]</scope>
    <source>
        <strain evidence="11">FI11154</strain>
    </source>
</reference>
<evidence type="ECO:0000256" key="9">
    <source>
        <dbReference type="SAM" id="SignalP"/>
    </source>
</evidence>
<evidence type="ECO:0000256" key="2">
    <source>
        <dbReference type="ARBA" id="ARBA00008520"/>
    </source>
</evidence>